<evidence type="ECO:0000256" key="3">
    <source>
        <dbReference type="ARBA" id="ARBA00022475"/>
    </source>
</evidence>
<evidence type="ECO:0000256" key="1">
    <source>
        <dbReference type="ARBA" id="ARBA00004167"/>
    </source>
</evidence>
<dbReference type="PANTHER" id="PTHR37461">
    <property type="entry name" value="ANTI-SIGMA-K FACTOR RSKA"/>
    <property type="match status" value="1"/>
</dbReference>
<dbReference type="Proteomes" id="UP000190229">
    <property type="component" value="Unassembled WGS sequence"/>
</dbReference>
<protein>
    <recommendedName>
        <fullName evidence="8">Anti-sigma-W factor RsiW</fullName>
    </recommendedName>
    <alternativeName>
        <fullName evidence="10">Regulator of SigK</fullName>
    </alternativeName>
    <alternativeName>
        <fullName evidence="9">Sigma-K anti-sigma factor RskA</fullName>
    </alternativeName>
</protein>
<dbReference type="InterPro" id="IPR041916">
    <property type="entry name" value="Anti_sigma_zinc_sf"/>
</dbReference>
<keyword evidence="15" id="KW-1185">Reference proteome</keyword>
<dbReference type="GO" id="GO:0005886">
    <property type="term" value="C:plasma membrane"/>
    <property type="evidence" value="ECO:0007669"/>
    <property type="project" value="UniProtKB-SubCell"/>
</dbReference>
<feature type="domain" description="Putative zinc-finger" evidence="13">
    <location>
        <begin position="21"/>
        <end position="45"/>
    </location>
</feature>
<evidence type="ECO:0000256" key="11">
    <source>
        <dbReference type="SAM" id="Phobius"/>
    </source>
</evidence>
<dbReference type="PANTHER" id="PTHR37461:SF1">
    <property type="entry name" value="ANTI-SIGMA-K FACTOR RSKA"/>
    <property type="match status" value="1"/>
</dbReference>
<evidence type="ECO:0000256" key="6">
    <source>
        <dbReference type="ARBA" id="ARBA00023136"/>
    </source>
</evidence>
<dbReference type="Gene3D" id="1.10.10.1320">
    <property type="entry name" value="Anti-sigma factor, zinc-finger domain"/>
    <property type="match status" value="1"/>
</dbReference>
<evidence type="ECO:0000313" key="14">
    <source>
        <dbReference type="EMBL" id="OPG16998.1"/>
    </source>
</evidence>
<keyword evidence="6 11" id="KW-0472">Membrane</keyword>
<gene>
    <name evidence="14" type="ORF">B2M26_03610</name>
</gene>
<dbReference type="InterPro" id="IPR051474">
    <property type="entry name" value="Anti-sigma-K/W_factor"/>
</dbReference>
<dbReference type="AlphaFoldDB" id="A0A1V4EWG0"/>
<evidence type="ECO:0000259" key="13">
    <source>
        <dbReference type="Pfam" id="PF13490"/>
    </source>
</evidence>
<dbReference type="GO" id="GO:0016989">
    <property type="term" value="F:sigma factor antagonist activity"/>
    <property type="evidence" value="ECO:0007669"/>
    <property type="project" value="TreeGrafter"/>
</dbReference>
<reference evidence="14 15" key="1">
    <citation type="submission" date="2017-02" db="EMBL/GenBank/DDBJ databases">
        <title>Draft genome of Acidibacillus ferrooxidans Huett2.</title>
        <authorList>
            <person name="Schopf S."/>
        </authorList>
    </citation>
    <scope>NUCLEOTIDE SEQUENCE [LARGE SCALE GENOMIC DNA]</scope>
    <source>
        <strain evidence="14 15">Huett2</strain>
    </source>
</reference>
<evidence type="ECO:0000256" key="9">
    <source>
        <dbReference type="ARBA" id="ARBA00029829"/>
    </source>
</evidence>
<evidence type="ECO:0000256" key="5">
    <source>
        <dbReference type="ARBA" id="ARBA00022989"/>
    </source>
</evidence>
<evidence type="ECO:0000256" key="8">
    <source>
        <dbReference type="ARBA" id="ARBA00024438"/>
    </source>
</evidence>
<name>A0A1V4EWG0_9BACL</name>
<dbReference type="Pfam" id="PF10099">
    <property type="entry name" value="RskA_C"/>
    <property type="match status" value="1"/>
</dbReference>
<organism evidence="14 15">
    <name type="scientific">Ferroacidibacillus organovorans</name>
    <dbReference type="NCBI Taxonomy" id="1765683"/>
    <lineage>
        <taxon>Bacteria</taxon>
        <taxon>Bacillati</taxon>
        <taxon>Bacillota</taxon>
        <taxon>Bacilli</taxon>
        <taxon>Bacillales</taxon>
        <taxon>Alicyclobacillaceae</taxon>
        <taxon>Ferroacidibacillus</taxon>
    </lineage>
</organism>
<evidence type="ECO:0000256" key="2">
    <source>
        <dbReference type="ARBA" id="ARBA00004236"/>
    </source>
</evidence>
<keyword evidence="4 11" id="KW-0812">Transmembrane</keyword>
<sequence>MEGRGAGMNMPQLPLCDQRIAYLLGELPEKERLPFEQHLRSCESCNRELHHLMPTHALLSGNRIDASPDVSSEQKMRTLAQAFAARAPYSPWEEPSFAQMPAADVEPKTRNTNVKRFAWTSFSSHSADKRAPFMQSGMALAAIAFLFVGYWFGVSTSHRNIPPQSLAVSNTPLTYASFAPANAHIHTTGVVMLIHNKGTRELVVWVHGLDPLQPGTCYTVWLVQGHTHRKAGLLQVKPNGIGVLTARVPENMTFSAVNISHEPHMNDPKPQGPMILHASTRVT</sequence>
<dbReference type="GO" id="GO:0006417">
    <property type="term" value="P:regulation of translation"/>
    <property type="evidence" value="ECO:0007669"/>
    <property type="project" value="TreeGrafter"/>
</dbReference>
<evidence type="ECO:0000259" key="12">
    <source>
        <dbReference type="Pfam" id="PF10099"/>
    </source>
</evidence>
<comment type="similarity">
    <text evidence="7">Belongs to the zinc-associated anti-sigma factor (ZAS) superfamily. Anti-sigma-W factor family.</text>
</comment>
<evidence type="ECO:0000256" key="10">
    <source>
        <dbReference type="ARBA" id="ARBA00030803"/>
    </source>
</evidence>
<evidence type="ECO:0000256" key="4">
    <source>
        <dbReference type="ARBA" id="ARBA00022692"/>
    </source>
</evidence>
<dbReference type="InterPro" id="IPR018764">
    <property type="entry name" value="RskA_C"/>
</dbReference>
<keyword evidence="3" id="KW-1003">Cell membrane</keyword>
<comment type="subcellular location">
    <subcellularLocation>
        <location evidence="2">Cell membrane</location>
    </subcellularLocation>
    <subcellularLocation>
        <location evidence="1">Membrane</location>
        <topology evidence="1">Single-pass membrane protein</topology>
    </subcellularLocation>
</comment>
<dbReference type="EMBL" id="MWPS01000009">
    <property type="protein sequence ID" value="OPG16998.1"/>
    <property type="molecule type" value="Genomic_DNA"/>
</dbReference>
<comment type="caution">
    <text evidence="14">The sequence shown here is derived from an EMBL/GenBank/DDBJ whole genome shotgun (WGS) entry which is preliminary data.</text>
</comment>
<dbReference type="Pfam" id="PF13490">
    <property type="entry name" value="zf-HC2"/>
    <property type="match status" value="1"/>
</dbReference>
<keyword evidence="5 11" id="KW-1133">Transmembrane helix</keyword>
<accession>A0A1V4EWG0</accession>
<evidence type="ECO:0000313" key="15">
    <source>
        <dbReference type="Proteomes" id="UP000190229"/>
    </source>
</evidence>
<feature type="transmembrane region" description="Helical" evidence="11">
    <location>
        <begin position="133"/>
        <end position="153"/>
    </location>
</feature>
<dbReference type="OrthoDB" id="150725at2"/>
<feature type="domain" description="Anti-sigma K factor RskA C-terminal" evidence="12">
    <location>
        <begin position="140"/>
        <end position="274"/>
    </location>
</feature>
<dbReference type="InterPro" id="IPR027383">
    <property type="entry name" value="Znf_put"/>
</dbReference>
<proteinExistence type="inferred from homology"/>
<evidence type="ECO:0000256" key="7">
    <source>
        <dbReference type="ARBA" id="ARBA00024353"/>
    </source>
</evidence>